<dbReference type="InterPro" id="IPR011044">
    <property type="entry name" value="Quino_amine_DH_bsu"/>
</dbReference>
<accession>A0A4U6D3P8</accession>
<dbReference type="OrthoDB" id="1521841at2"/>
<dbReference type="EMBL" id="SZVO01000007">
    <property type="protein sequence ID" value="TKT91266.1"/>
    <property type="molecule type" value="Genomic_DNA"/>
</dbReference>
<protein>
    <recommendedName>
        <fullName evidence="3">LVIVD repeat-containing protein</fullName>
    </recommendedName>
</protein>
<dbReference type="SUPFAM" id="SSF50969">
    <property type="entry name" value="YVTN repeat-like/Quinoprotein amine dehydrogenase"/>
    <property type="match status" value="1"/>
</dbReference>
<sequence length="411" mass="46198">MKIKLFVILLASGLWSCKDQCTETRVVIREIAITHPFSEIRNSVKVLPPREIEDPGKIVFKDKYLFVSEIKQGVHVIDNSDPSNPAFISFIQIPGNGDIIINENVLYADSFCDLVSLDITDPANAKETGRSPVLFKSGWFNGIWWSADQNGLFFNEYKKDTIVETAAVDCEDNTQFVEPPIIDEIRISPEYLDFSKTPPRFVIQYNYLYTSDAGSLGIFNLNNKTNLSPQISLAFRIVFANISSYQNKIFIGDGSSVSIYDNSNPPIPDFVSSLDSVSLCDKIVVQNDIAYIAQREKTICGNENQLKLFDISNISAPRFIKKFPMDGPRALSIDFPVLYVCEGTGGFKVFDVRDTATIDQHLLSHEKDIQANNVFVRGKNVFVTATDGLYQLDATDPKNLRRLSKIPFKKI</sequence>
<reference evidence="1 2" key="1">
    <citation type="submission" date="2019-05" db="EMBL/GenBank/DDBJ databases">
        <title>Dyadobacter AR-3-8 sp. nov., isolated from arctic soil.</title>
        <authorList>
            <person name="Chaudhary D.K."/>
        </authorList>
    </citation>
    <scope>NUCLEOTIDE SEQUENCE [LARGE SCALE GENOMIC DNA]</scope>
    <source>
        <strain evidence="1 2">AR-3-8</strain>
    </source>
</reference>
<name>A0A4U6D3P8_9BACT</name>
<evidence type="ECO:0000313" key="2">
    <source>
        <dbReference type="Proteomes" id="UP000304900"/>
    </source>
</evidence>
<dbReference type="AlphaFoldDB" id="A0A4U6D3P8"/>
<comment type="caution">
    <text evidence="1">The sequence shown here is derived from an EMBL/GenBank/DDBJ whole genome shotgun (WGS) entry which is preliminary data.</text>
</comment>
<dbReference type="Proteomes" id="UP000304900">
    <property type="component" value="Unassembled WGS sequence"/>
</dbReference>
<evidence type="ECO:0000313" key="1">
    <source>
        <dbReference type="EMBL" id="TKT91266.1"/>
    </source>
</evidence>
<organism evidence="1 2">
    <name type="scientific">Dyadobacter frigoris</name>
    <dbReference type="NCBI Taxonomy" id="2576211"/>
    <lineage>
        <taxon>Bacteria</taxon>
        <taxon>Pseudomonadati</taxon>
        <taxon>Bacteroidota</taxon>
        <taxon>Cytophagia</taxon>
        <taxon>Cytophagales</taxon>
        <taxon>Spirosomataceae</taxon>
        <taxon>Dyadobacter</taxon>
    </lineage>
</organism>
<proteinExistence type="predicted"/>
<gene>
    <name evidence="1" type="ORF">FDK13_16625</name>
</gene>
<evidence type="ECO:0008006" key="3">
    <source>
        <dbReference type="Google" id="ProtNLM"/>
    </source>
</evidence>
<dbReference type="RefSeq" id="WP_137341126.1">
    <property type="nucleotide sequence ID" value="NZ_BSQH01000021.1"/>
</dbReference>
<keyword evidence="2" id="KW-1185">Reference proteome</keyword>